<name>A0AAD5SZA6_9FUNG</name>
<evidence type="ECO:0000313" key="2">
    <source>
        <dbReference type="EMBL" id="KAJ3113881.1"/>
    </source>
</evidence>
<comment type="caution">
    <text evidence="2">The sequence shown here is derived from an EMBL/GenBank/DDBJ whole genome shotgun (WGS) entry which is preliminary data.</text>
</comment>
<accession>A0AAD5SZA6</accession>
<dbReference type="AlphaFoldDB" id="A0AAD5SZA6"/>
<sequence length="158" mass="17450">MTTEKLVKDSIPHTATKSVHNNVAEDSQHKELDIDNEEDEVVDKNQTTRSESQIIRPLSAKPNLHCCSNQIGVALQLITKSEITAPAQLPEGLPLTVLVAKKLNDILTHWNGIYDGDVCVVAPEYTFKYKRAFADIQLAAIFLGTSNDNALVLILKND</sequence>
<reference evidence="2" key="1">
    <citation type="submission" date="2020-05" db="EMBL/GenBank/DDBJ databases">
        <title>Phylogenomic resolution of chytrid fungi.</title>
        <authorList>
            <person name="Stajich J.E."/>
            <person name="Amses K."/>
            <person name="Simmons R."/>
            <person name="Seto K."/>
            <person name="Myers J."/>
            <person name="Bonds A."/>
            <person name="Quandt C.A."/>
            <person name="Barry K."/>
            <person name="Liu P."/>
            <person name="Grigoriev I."/>
            <person name="Longcore J.E."/>
            <person name="James T.Y."/>
        </authorList>
    </citation>
    <scope>NUCLEOTIDE SEQUENCE</scope>
    <source>
        <strain evidence="2">JEL0513</strain>
    </source>
</reference>
<feature type="compositionally biased region" description="Basic and acidic residues" evidence="1">
    <location>
        <begin position="1"/>
        <end position="11"/>
    </location>
</feature>
<keyword evidence="3" id="KW-1185">Reference proteome</keyword>
<proteinExistence type="predicted"/>
<feature type="region of interest" description="Disordered" evidence="1">
    <location>
        <begin position="1"/>
        <end position="48"/>
    </location>
</feature>
<dbReference type="EMBL" id="JADGJH010001413">
    <property type="protein sequence ID" value="KAJ3113881.1"/>
    <property type="molecule type" value="Genomic_DNA"/>
</dbReference>
<evidence type="ECO:0000256" key="1">
    <source>
        <dbReference type="SAM" id="MobiDB-lite"/>
    </source>
</evidence>
<evidence type="ECO:0000313" key="3">
    <source>
        <dbReference type="Proteomes" id="UP001211907"/>
    </source>
</evidence>
<dbReference type="Proteomes" id="UP001211907">
    <property type="component" value="Unassembled WGS sequence"/>
</dbReference>
<organism evidence="2 3">
    <name type="scientific">Physocladia obscura</name>
    <dbReference type="NCBI Taxonomy" id="109957"/>
    <lineage>
        <taxon>Eukaryota</taxon>
        <taxon>Fungi</taxon>
        <taxon>Fungi incertae sedis</taxon>
        <taxon>Chytridiomycota</taxon>
        <taxon>Chytridiomycota incertae sedis</taxon>
        <taxon>Chytridiomycetes</taxon>
        <taxon>Chytridiales</taxon>
        <taxon>Chytriomycetaceae</taxon>
        <taxon>Physocladia</taxon>
    </lineage>
</organism>
<feature type="compositionally biased region" description="Polar residues" evidence="1">
    <location>
        <begin position="13"/>
        <end position="25"/>
    </location>
</feature>
<protein>
    <submittedName>
        <fullName evidence="2">Uncharacterized protein</fullName>
    </submittedName>
</protein>
<gene>
    <name evidence="2" type="ORF">HK100_001863</name>
</gene>